<evidence type="ECO:0000313" key="11">
    <source>
        <dbReference type="EMBL" id="ORZ09161.1"/>
    </source>
</evidence>
<keyword evidence="5" id="KW-0804">Transcription</keyword>
<keyword evidence="4 8" id="KW-0371">Homeobox</keyword>
<evidence type="ECO:0000259" key="10">
    <source>
        <dbReference type="PROSITE" id="PS50071"/>
    </source>
</evidence>
<protein>
    <recommendedName>
        <fullName evidence="10">Homeobox domain-containing protein</fullName>
    </recommendedName>
</protein>
<dbReference type="GO" id="GO:0006355">
    <property type="term" value="P:regulation of DNA-templated transcription"/>
    <property type="evidence" value="ECO:0007669"/>
    <property type="project" value="InterPro"/>
</dbReference>
<accession>A0A1X2I5Y1</accession>
<reference evidence="11 12" key="1">
    <citation type="submission" date="2016-07" db="EMBL/GenBank/DDBJ databases">
        <title>Pervasive Adenine N6-methylation of Active Genes in Fungi.</title>
        <authorList>
            <consortium name="DOE Joint Genome Institute"/>
            <person name="Mondo S.J."/>
            <person name="Dannebaum R.O."/>
            <person name="Kuo R.C."/>
            <person name="Labutti K."/>
            <person name="Haridas S."/>
            <person name="Kuo A."/>
            <person name="Salamov A."/>
            <person name="Ahrendt S.R."/>
            <person name="Lipzen A."/>
            <person name="Sullivan W."/>
            <person name="Andreopoulos W.B."/>
            <person name="Clum A."/>
            <person name="Lindquist E."/>
            <person name="Daum C."/>
            <person name="Ramamoorthy G.K."/>
            <person name="Gryganskyi A."/>
            <person name="Culley D."/>
            <person name="Magnuson J.K."/>
            <person name="James T.Y."/>
            <person name="O'Malley M.A."/>
            <person name="Stajich J.E."/>
            <person name="Spatafora J.W."/>
            <person name="Visel A."/>
            <person name="Grigoriev I.V."/>
        </authorList>
    </citation>
    <scope>NUCLEOTIDE SEQUENCE [LARGE SCALE GENOMIC DNA]</scope>
    <source>
        <strain evidence="11 12">NRRL 1336</strain>
    </source>
</reference>
<feature type="region of interest" description="Disordered" evidence="9">
    <location>
        <begin position="124"/>
        <end position="196"/>
    </location>
</feature>
<feature type="region of interest" description="Disordered" evidence="9">
    <location>
        <begin position="60"/>
        <end position="82"/>
    </location>
</feature>
<evidence type="ECO:0000313" key="12">
    <source>
        <dbReference type="Proteomes" id="UP000193560"/>
    </source>
</evidence>
<dbReference type="AlphaFoldDB" id="A0A1X2I5Y1"/>
<evidence type="ECO:0000256" key="5">
    <source>
        <dbReference type="ARBA" id="ARBA00023163"/>
    </source>
</evidence>
<evidence type="ECO:0000256" key="6">
    <source>
        <dbReference type="ARBA" id="ARBA00023242"/>
    </source>
</evidence>
<dbReference type="CDD" id="cd00086">
    <property type="entry name" value="homeodomain"/>
    <property type="match status" value="1"/>
</dbReference>
<feature type="DNA-binding region" description="Homeobox" evidence="8">
    <location>
        <begin position="188"/>
        <end position="250"/>
    </location>
</feature>
<keyword evidence="12" id="KW-1185">Reference proteome</keyword>
<comment type="similarity">
    <text evidence="7">Belongs to the TALE/TGIF homeobox family.</text>
</comment>
<dbReference type="STRING" id="90262.A0A1X2I5Y1"/>
<dbReference type="SMART" id="SM00389">
    <property type="entry name" value="HOX"/>
    <property type="match status" value="1"/>
</dbReference>
<proteinExistence type="inferred from homology"/>
<evidence type="ECO:0000256" key="4">
    <source>
        <dbReference type="ARBA" id="ARBA00023155"/>
    </source>
</evidence>
<keyword evidence="6 8" id="KW-0539">Nucleus</keyword>
<organism evidence="11 12">
    <name type="scientific">Absidia repens</name>
    <dbReference type="NCBI Taxonomy" id="90262"/>
    <lineage>
        <taxon>Eukaryota</taxon>
        <taxon>Fungi</taxon>
        <taxon>Fungi incertae sedis</taxon>
        <taxon>Mucoromycota</taxon>
        <taxon>Mucoromycotina</taxon>
        <taxon>Mucoromycetes</taxon>
        <taxon>Mucorales</taxon>
        <taxon>Cunninghamellaceae</taxon>
        <taxon>Absidia</taxon>
    </lineage>
</organism>
<dbReference type="OrthoDB" id="10056939at2759"/>
<comment type="caution">
    <text evidence="11">The sequence shown here is derived from an EMBL/GenBank/DDBJ whole genome shotgun (WGS) entry which is preliminary data.</text>
</comment>
<dbReference type="Proteomes" id="UP000193560">
    <property type="component" value="Unassembled WGS sequence"/>
</dbReference>
<keyword evidence="2" id="KW-0805">Transcription regulation</keyword>
<dbReference type="GO" id="GO:0003677">
    <property type="term" value="F:DNA binding"/>
    <property type="evidence" value="ECO:0007669"/>
    <property type="project" value="UniProtKB-UniRule"/>
</dbReference>
<feature type="compositionally biased region" description="Low complexity" evidence="9">
    <location>
        <begin position="63"/>
        <end position="82"/>
    </location>
</feature>
<dbReference type="SUPFAM" id="SSF46689">
    <property type="entry name" value="Homeodomain-like"/>
    <property type="match status" value="1"/>
</dbReference>
<evidence type="ECO:0000256" key="8">
    <source>
        <dbReference type="PROSITE-ProRule" id="PRU00108"/>
    </source>
</evidence>
<feature type="compositionally biased region" description="Low complexity" evidence="9">
    <location>
        <begin position="299"/>
        <end position="333"/>
    </location>
</feature>
<dbReference type="Pfam" id="PF05920">
    <property type="entry name" value="Homeobox_KN"/>
    <property type="match status" value="1"/>
</dbReference>
<evidence type="ECO:0000256" key="7">
    <source>
        <dbReference type="ARBA" id="ARBA00038021"/>
    </source>
</evidence>
<feature type="region of interest" description="Disordered" evidence="9">
    <location>
        <begin position="287"/>
        <end position="333"/>
    </location>
</feature>
<name>A0A1X2I5Y1_9FUNG</name>
<dbReference type="InterPro" id="IPR050224">
    <property type="entry name" value="TALE_homeobox"/>
</dbReference>
<gene>
    <name evidence="11" type="ORF">BCR42DRAFT_455093</name>
</gene>
<evidence type="ECO:0000256" key="3">
    <source>
        <dbReference type="ARBA" id="ARBA00023125"/>
    </source>
</evidence>
<dbReference type="GO" id="GO:0005634">
    <property type="term" value="C:nucleus"/>
    <property type="evidence" value="ECO:0007669"/>
    <property type="project" value="UniProtKB-SubCell"/>
</dbReference>
<feature type="compositionally biased region" description="Basic residues" evidence="9">
    <location>
        <begin position="287"/>
        <end position="298"/>
    </location>
</feature>
<comment type="subcellular location">
    <subcellularLocation>
        <location evidence="1 8">Nucleus</location>
    </subcellularLocation>
</comment>
<dbReference type="PROSITE" id="PS50071">
    <property type="entry name" value="HOMEOBOX_2"/>
    <property type="match status" value="1"/>
</dbReference>
<dbReference type="InterPro" id="IPR008422">
    <property type="entry name" value="KN_HD"/>
</dbReference>
<dbReference type="InterPro" id="IPR009057">
    <property type="entry name" value="Homeodomain-like_sf"/>
</dbReference>
<evidence type="ECO:0000256" key="9">
    <source>
        <dbReference type="SAM" id="MobiDB-lite"/>
    </source>
</evidence>
<dbReference type="EMBL" id="MCGE01000028">
    <property type="protein sequence ID" value="ORZ09161.1"/>
    <property type="molecule type" value="Genomic_DNA"/>
</dbReference>
<dbReference type="PANTHER" id="PTHR11850">
    <property type="entry name" value="HOMEOBOX PROTEIN TRANSCRIPTION FACTORS"/>
    <property type="match status" value="1"/>
</dbReference>
<keyword evidence="3 8" id="KW-0238">DNA-binding</keyword>
<sequence length="382" mass="42380">MASKSLRVFSPVVIFHDTDIPSNILPQQNAKIGEYKERIIQMMERNAKLWSLENDAEINVSPSTSTTSTATAASSSSSSASTCDSIETIDTIQDNHHQTMNSAARPPYSSLLYVAACHSDNENTKIPTPPSLSLSSSYSSPTLVTPDLSSSSSSSSSLSSSSSSSSSQTSPPVSVRAEKRDVGNSEPKKRRRGNLPKEVTEFLKRWLVQHKKHPYPSEKEKIDLAHQTGLTVNQISNWFINARRRILQPMLESEGIRSHLLSYTFASSITTAVADEHPTLHHHLPQSHLYHHHHHQHQHSAFSASPSSSLSSPTSSSSSATYTSSSPSSSLSLMEQKKRRQLDIYAYQGFAESYPDDTRRWAFRRTKLPSFDVNDYYSVAIR</sequence>
<feature type="compositionally biased region" description="Basic and acidic residues" evidence="9">
    <location>
        <begin position="176"/>
        <end position="187"/>
    </location>
</feature>
<evidence type="ECO:0000256" key="1">
    <source>
        <dbReference type="ARBA" id="ARBA00004123"/>
    </source>
</evidence>
<dbReference type="Gene3D" id="1.10.10.60">
    <property type="entry name" value="Homeodomain-like"/>
    <property type="match status" value="1"/>
</dbReference>
<evidence type="ECO:0000256" key="2">
    <source>
        <dbReference type="ARBA" id="ARBA00023015"/>
    </source>
</evidence>
<dbReference type="FunFam" id="1.10.10.60:FF:000059">
    <property type="entry name" value="TGFB-induced factor homeobox 1"/>
    <property type="match status" value="1"/>
</dbReference>
<feature type="domain" description="Homeobox" evidence="10">
    <location>
        <begin position="186"/>
        <end position="249"/>
    </location>
</feature>
<dbReference type="InterPro" id="IPR001356">
    <property type="entry name" value="HD"/>
</dbReference>
<feature type="compositionally biased region" description="Low complexity" evidence="9">
    <location>
        <begin position="131"/>
        <end position="175"/>
    </location>
</feature>